<feature type="compositionally biased region" description="Polar residues" evidence="2">
    <location>
        <begin position="698"/>
        <end position="707"/>
    </location>
</feature>
<name>A0ABP0F8L5_CLALP</name>
<dbReference type="Gene3D" id="2.30.29.30">
    <property type="entry name" value="Pleckstrin-homology domain (PH domain)/Phosphotyrosine-binding domain (PTB)"/>
    <property type="match status" value="1"/>
</dbReference>
<gene>
    <name evidence="4" type="ORF">CVLEPA_LOCUS4147</name>
</gene>
<feature type="compositionally biased region" description="Polar residues" evidence="2">
    <location>
        <begin position="635"/>
        <end position="650"/>
    </location>
</feature>
<dbReference type="InterPro" id="IPR026088">
    <property type="entry name" value="Niban-like"/>
</dbReference>
<dbReference type="Pfam" id="PF26089">
    <property type="entry name" value="PH_Niban2"/>
    <property type="match status" value="1"/>
</dbReference>
<feature type="region of interest" description="Disordered" evidence="2">
    <location>
        <begin position="606"/>
        <end position="661"/>
    </location>
</feature>
<dbReference type="PANTHER" id="PTHR14392">
    <property type="entry name" value="NIBAN FAMILY MEMBER"/>
    <property type="match status" value="1"/>
</dbReference>
<evidence type="ECO:0000256" key="1">
    <source>
        <dbReference type="ARBA" id="ARBA00010251"/>
    </source>
</evidence>
<proteinExistence type="inferred from homology"/>
<keyword evidence="5" id="KW-1185">Reference proteome</keyword>
<evidence type="ECO:0000259" key="3">
    <source>
        <dbReference type="PROSITE" id="PS50003"/>
    </source>
</evidence>
<comment type="similarity">
    <text evidence="1">Belongs to the Niban family.</text>
</comment>
<reference evidence="4 5" key="1">
    <citation type="submission" date="2024-02" db="EMBL/GenBank/DDBJ databases">
        <authorList>
            <person name="Daric V."/>
            <person name="Darras S."/>
        </authorList>
    </citation>
    <scope>NUCLEOTIDE SEQUENCE [LARGE SCALE GENOMIC DNA]</scope>
</reference>
<dbReference type="InterPro" id="IPR059060">
    <property type="entry name" value="Niban_1/2/3_dom"/>
</dbReference>
<dbReference type="InterPro" id="IPR001849">
    <property type="entry name" value="PH_domain"/>
</dbReference>
<dbReference type="Pfam" id="PF26086">
    <property type="entry name" value="Niban2"/>
    <property type="match status" value="1"/>
</dbReference>
<feature type="compositionally biased region" description="Polar residues" evidence="2">
    <location>
        <begin position="718"/>
        <end position="732"/>
    </location>
</feature>
<dbReference type="SUPFAM" id="SSF50729">
    <property type="entry name" value="PH domain-like"/>
    <property type="match status" value="1"/>
</dbReference>
<dbReference type="SMART" id="SM00233">
    <property type="entry name" value="PH"/>
    <property type="match status" value="1"/>
</dbReference>
<protein>
    <recommendedName>
        <fullName evidence="3">PH domain-containing protein</fullName>
    </recommendedName>
</protein>
<evidence type="ECO:0000313" key="5">
    <source>
        <dbReference type="Proteomes" id="UP001642483"/>
    </source>
</evidence>
<dbReference type="EMBL" id="CAWYQH010000013">
    <property type="protein sequence ID" value="CAK8674448.1"/>
    <property type="molecule type" value="Genomic_DNA"/>
</dbReference>
<accession>A0ABP0F8L5</accession>
<evidence type="ECO:0000256" key="2">
    <source>
        <dbReference type="SAM" id="MobiDB-lite"/>
    </source>
</evidence>
<organism evidence="4 5">
    <name type="scientific">Clavelina lepadiformis</name>
    <name type="common">Light-bulb sea squirt</name>
    <name type="synonym">Ascidia lepadiformis</name>
    <dbReference type="NCBI Taxonomy" id="159417"/>
    <lineage>
        <taxon>Eukaryota</taxon>
        <taxon>Metazoa</taxon>
        <taxon>Chordata</taxon>
        <taxon>Tunicata</taxon>
        <taxon>Ascidiacea</taxon>
        <taxon>Aplousobranchia</taxon>
        <taxon>Clavelinidae</taxon>
        <taxon>Clavelina</taxon>
    </lineage>
</organism>
<dbReference type="PROSITE" id="PS50003">
    <property type="entry name" value="PH_DOMAIN"/>
    <property type="match status" value="1"/>
</dbReference>
<comment type="caution">
    <text evidence="4">The sequence shown here is derived from an EMBL/GenBank/DDBJ whole genome shotgun (WGS) entry which is preliminary data.</text>
</comment>
<evidence type="ECO:0000313" key="4">
    <source>
        <dbReference type="EMBL" id="CAK8674448.1"/>
    </source>
</evidence>
<feature type="compositionally biased region" description="Acidic residues" evidence="2">
    <location>
        <begin position="739"/>
        <end position="760"/>
    </location>
</feature>
<feature type="region of interest" description="Disordered" evidence="2">
    <location>
        <begin position="698"/>
        <end position="768"/>
    </location>
</feature>
<dbReference type="Proteomes" id="UP001642483">
    <property type="component" value="Unassembled WGS sequence"/>
</dbReference>
<dbReference type="PANTHER" id="PTHR14392:SF8">
    <property type="entry name" value="PH DOMAIN-CONTAINING PROTEIN DDB_G0267786"/>
    <property type="match status" value="1"/>
</dbReference>
<dbReference type="InterPro" id="IPR011993">
    <property type="entry name" value="PH-like_dom_sf"/>
</dbReference>
<feature type="domain" description="PH" evidence="3">
    <location>
        <begin position="72"/>
        <end position="209"/>
    </location>
</feature>
<sequence>MGLVASLPLKPIPGHSHKSVMNNIHGYEEDFAARYEAAYLWFLTQKIHNEIEAKSTTPKWQLQQRKWNAYNRPLTEGILYVLSKSEGKRWRKRYCVLQPDYALDVYTSKNEYESAAKPRSSNKYSGHFLAADVDGYLQKKLEIQARDLGYVNYDLDSFGRKVTLIGQAGKRPSLHMFSVDHPWRGMSYFAAESSPEKDRWVGMLRDGMRRLDGCLCEDEVARDAFIFAVEQSLRAEEACIDQSVLSGTQEEILTFLICALQSRECKEVVLPRITGGIVRKHKAWNFVLSSIHRLIKGVVQKQYLGWREDCEERCHAKRQEIIVNLPQLTITYEATARVVKESLAECFDPILNDEIIPKLPDVISTMSDSLVHPLRATREMFKSLVNDVLNQASNSSQFANNIDRYFLNRLDFAPRDPQFTCPSGDMSASVKTPLSILQSAFPQTDFVAHLKNIYIYQQQLLDSAVCTFEALCGESVNKNGGKLTIESIAKVQNRVLKRLDYDVLLAQRRFFRTVILSATMQLARESIEEHCKPKMLDFQSTIPEELREFLPINNVFTDVLTKHFTELVNPVINRCMKQLTLDNATFSALRLSSNFSSLSSFVSTDSELPVKENRRKNSQTNSMGEPFYLAEGSGLNETETRQQPLNESPSPGTPTVVEGGRCFSDLESGEAECYHDDMDGETGEYSNRKTAVNDVTNGLQASNNDATTAPVLDVEPRPTSNVNEDVGQSGQEQAAFVELTDDSSDIDAPEPDSFDPEMGEDQPHPDTHEVSVDVHLNRLSPVICNGHTDETGEPAPDFGDQNRVNGFDGINPPDSRQACHGCCDVVANDVIIGLHDANGNHDLSTCNGINGRS</sequence>